<organism evidence="2">
    <name type="scientific">uncultured Sulfurovum sp</name>
    <dbReference type="NCBI Taxonomy" id="269237"/>
    <lineage>
        <taxon>Bacteria</taxon>
        <taxon>Pseudomonadati</taxon>
        <taxon>Campylobacterota</taxon>
        <taxon>Epsilonproteobacteria</taxon>
        <taxon>Campylobacterales</taxon>
        <taxon>Sulfurovaceae</taxon>
        <taxon>Sulfurovum</taxon>
        <taxon>environmental samples</taxon>
    </lineage>
</organism>
<protein>
    <submittedName>
        <fullName evidence="2">Uncharacterized protein</fullName>
    </submittedName>
</protein>
<feature type="transmembrane region" description="Helical" evidence="1">
    <location>
        <begin position="20"/>
        <end position="43"/>
    </location>
</feature>
<dbReference type="EMBL" id="CACVAS010000047">
    <property type="protein sequence ID" value="CAA6806795.1"/>
    <property type="molecule type" value="Genomic_DNA"/>
</dbReference>
<reference evidence="2" key="1">
    <citation type="submission" date="2020-01" db="EMBL/GenBank/DDBJ databases">
        <authorList>
            <person name="Meier V. D."/>
            <person name="Meier V D."/>
        </authorList>
    </citation>
    <scope>NUCLEOTIDE SEQUENCE</scope>
    <source>
        <strain evidence="2">HLG_WM_MAG_01</strain>
    </source>
</reference>
<accession>A0A6S6SU26</accession>
<name>A0A6S6SU26_9BACT</name>
<keyword evidence="1" id="KW-0472">Membrane</keyword>
<sequence length="263" mass="30498">MKKKELKSSLTGYGERINYFIQTNAYVITVLITLTFLVINWRISSLSEKIETTLVENTRYIKKNIGHPIFLNAAGVMLVADKSEMGFKNERFLNYLGANIANNIILGLIKISNNYKTKFRKHDDVTKLHPGLLEFSKHFVYNRNVLKEYEIGLLRAMGEWRYPEHMDIVSIDTKHFSVDSLENENKNSYRTLRSTVVATTIVKSWVKEVNAWDTRRVELEINLIARASTEWASVSNPFGIKYTSIEYEIPVKPTVREIERGKR</sequence>
<evidence type="ECO:0000313" key="2">
    <source>
        <dbReference type="EMBL" id="CAA6806795.1"/>
    </source>
</evidence>
<proteinExistence type="predicted"/>
<keyword evidence="1" id="KW-1133">Transmembrane helix</keyword>
<evidence type="ECO:0000256" key="1">
    <source>
        <dbReference type="SAM" id="Phobius"/>
    </source>
</evidence>
<keyword evidence="1" id="KW-0812">Transmembrane</keyword>
<dbReference type="AlphaFoldDB" id="A0A6S6SU26"/>
<gene>
    <name evidence="2" type="ORF">HELGO_WM3227</name>
</gene>